<dbReference type="GO" id="GO:0050660">
    <property type="term" value="F:flavin adenine dinucleotide binding"/>
    <property type="evidence" value="ECO:0007669"/>
    <property type="project" value="InterPro"/>
</dbReference>
<dbReference type="InterPro" id="IPR006091">
    <property type="entry name" value="Acyl-CoA_Oxase/DH_mid-dom"/>
</dbReference>
<dbReference type="AlphaFoldDB" id="A0A4U6BTE3"/>
<dbReference type="Gene3D" id="1.20.140.10">
    <property type="entry name" value="Butyryl-CoA Dehydrogenase, subunit A, domain 3"/>
    <property type="match status" value="1"/>
</dbReference>
<dbReference type="GO" id="GO:0005737">
    <property type="term" value="C:cytoplasm"/>
    <property type="evidence" value="ECO:0007669"/>
    <property type="project" value="TreeGrafter"/>
</dbReference>
<evidence type="ECO:0000259" key="9">
    <source>
        <dbReference type="Pfam" id="PF02771"/>
    </source>
</evidence>
<dbReference type="Pfam" id="PF02771">
    <property type="entry name" value="Acyl-CoA_dh_N"/>
    <property type="match status" value="1"/>
</dbReference>
<dbReference type="EMBL" id="LBIA02000001">
    <property type="protein sequence ID" value="TKT72318.1"/>
    <property type="molecule type" value="Genomic_DNA"/>
</dbReference>
<evidence type="ECO:0000256" key="5">
    <source>
        <dbReference type="ARBA" id="ARBA00023002"/>
    </source>
</evidence>
<dbReference type="SUPFAM" id="SSF47203">
    <property type="entry name" value="Acyl-CoA dehydrogenase C-terminal domain-like"/>
    <property type="match status" value="1"/>
</dbReference>
<keyword evidence="4 6" id="KW-0274">FAD</keyword>
<feature type="domain" description="Acyl-CoA dehydrogenase/oxidase C-terminal" evidence="7">
    <location>
        <begin position="238"/>
        <end position="386"/>
    </location>
</feature>
<dbReference type="InterPro" id="IPR013786">
    <property type="entry name" value="AcylCoA_DH/ox_N"/>
</dbReference>
<reference evidence="10" key="1">
    <citation type="submission" date="2019-04" db="EMBL/GenBank/DDBJ databases">
        <title>Whole genome sequencing of cave bacteria.</title>
        <authorList>
            <person name="Gan H.M."/>
            <person name="Barton H."/>
            <person name="Savka M.A."/>
        </authorList>
    </citation>
    <scope>NUCLEOTIDE SEQUENCE [LARGE SCALE GENOMIC DNA]</scope>
    <source>
        <strain evidence="10">LC387</strain>
    </source>
</reference>
<evidence type="ECO:0000259" key="7">
    <source>
        <dbReference type="Pfam" id="PF00441"/>
    </source>
</evidence>
<dbReference type="InterPro" id="IPR036250">
    <property type="entry name" value="AcylCo_DH-like_C"/>
</dbReference>
<dbReference type="InterPro" id="IPR009075">
    <property type="entry name" value="AcylCo_DH/oxidase_C"/>
</dbReference>
<feature type="domain" description="Acyl-CoA oxidase/dehydrogenase middle" evidence="8">
    <location>
        <begin position="133"/>
        <end position="226"/>
    </location>
</feature>
<keyword evidence="3 6" id="KW-0285">Flavoprotein</keyword>
<dbReference type="PANTHER" id="PTHR48083">
    <property type="entry name" value="MEDIUM-CHAIN SPECIFIC ACYL-COA DEHYDROGENASE, MITOCHONDRIAL-RELATED"/>
    <property type="match status" value="1"/>
</dbReference>
<comment type="similarity">
    <text evidence="2 6">Belongs to the acyl-CoA dehydrogenase family.</text>
</comment>
<dbReference type="Gene3D" id="2.40.110.10">
    <property type="entry name" value="Butyryl-CoA Dehydrogenase, subunit A, domain 2"/>
    <property type="match status" value="1"/>
</dbReference>
<dbReference type="Gene3D" id="1.10.540.10">
    <property type="entry name" value="Acyl-CoA dehydrogenase/oxidase, N-terminal domain"/>
    <property type="match status" value="1"/>
</dbReference>
<evidence type="ECO:0000256" key="2">
    <source>
        <dbReference type="ARBA" id="ARBA00009347"/>
    </source>
</evidence>
<evidence type="ECO:0000256" key="3">
    <source>
        <dbReference type="ARBA" id="ARBA00022630"/>
    </source>
</evidence>
<dbReference type="SUPFAM" id="SSF56645">
    <property type="entry name" value="Acyl-CoA dehydrogenase NM domain-like"/>
    <property type="match status" value="1"/>
</dbReference>
<dbReference type="InterPro" id="IPR050741">
    <property type="entry name" value="Acyl-CoA_dehydrogenase"/>
</dbReference>
<accession>A0A4U6BTE3</accession>
<evidence type="ECO:0000256" key="1">
    <source>
        <dbReference type="ARBA" id="ARBA00001974"/>
    </source>
</evidence>
<dbReference type="FunFam" id="2.40.110.10:FF:000002">
    <property type="entry name" value="Acyl-CoA dehydrogenase fadE12"/>
    <property type="match status" value="1"/>
</dbReference>
<dbReference type="InterPro" id="IPR037069">
    <property type="entry name" value="AcylCoA_DH/ox_N_sf"/>
</dbReference>
<proteinExistence type="inferred from homology"/>
<keyword evidence="5 6" id="KW-0560">Oxidoreductase</keyword>
<evidence type="ECO:0000256" key="4">
    <source>
        <dbReference type="ARBA" id="ARBA00022827"/>
    </source>
</evidence>
<dbReference type="FunFam" id="1.20.140.10:FF:000001">
    <property type="entry name" value="Acyl-CoA dehydrogenase"/>
    <property type="match status" value="1"/>
</dbReference>
<dbReference type="STRING" id="211460.YH63_05725"/>
<dbReference type="Pfam" id="PF02770">
    <property type="entry name" value="Acyl-CoA_dh_M"/>
    <property type="match status" value="1"/>
</dbReference>
<gene>
    <name evidence="10" type="ORF">YH63_013285</name>
</gene>
<evidence type="ECO:0000259" key="8">
    <source>
        <dbReference type="Pfam" id="PF02770"/>
    </source>
</evidence>
<feature type="domain" description="Acyl-CoA dehydrogenase/oxidase N-terminal" evidence="9">
    <location>
        <begin position="17"/>
        <end position="128"/>
    </location>
</feature>
<dbReference type="InterPro" id="IPR046373">
    <property type="entry name" value="Acyl-CoA_Oxase/DH_mid-dom_sf"/>
</dbReference>
<name>A0A4U6BTE3_9BRAD</name>
<organism evidence="10 11">
    <name type="scientific">Afipia massiliensis</name>
    <dbReference type="NCBI Taxonomy" id="211460"/>
    <lineage>
        <taxon>Bacteria</taxon>
        <taxon>Pseudomonadati</taxon>
        <taxon>Pseudomonadota</taxon>
        <taxon>Alphaproteobacteria</taxon>
        <taxon>Hyphomicrobiales</taxon>
        <taxon>Nitrobacteraceae</taxon>
        <taxon>Afipia</taxon>
    </lineage>
</organism>
<dbReference type="GO" id="GO:0033539">
    <property type="term" value="P:fatty acid beta-oxidation using acyl-CoA dehydrogenase"/>
    <property type="evidence" value="ECO:0007669"/>
    <property type="project" value="TreeGrafter"/>
</dbReference>
<dbReference type="Pfam" id="PF00441">
    <property type="entry name" value="Acyl-CoA_dh_1"/>
    <property type="match status" value="1"/>
</dbReference>
<sequence length="388" mass="42196">MNAPEQFAETASSPFLTPEHLAFRDMLRRFVATEIEPFAAQWDEAGEFPRELYLKAASVGLLQLGFPEEYGGVPCDRFMSMIAAQELSRAGAGGISASLKSHTIGTPPIVYGGSDELKARVLPDILAGRKISALAITEPGGGSDVANLRTTARRDGDHYVVKGEKTFITSGMRADYYTVAVRTGGEGASGVSLLLIERDTPGFSRTPLKKMGWWASDTATLYFDDCRVPVGNLIGTENAGFKLIMKNFNSERLGLAAGCTGFARVCVEEAIAYARERKTFGKRLADHQVIRHKIVDMAQRVAATQAMLEMLIWRLEQGDNPVAEVCMCKNQATQTMAFCASEAVQIFGGAGFMRGPKVERIYREVKVNAIGGGTEEIMKDLASRQMGL</sequence>
<comment type="caution">
    <text evidence="10">The sequence shown here is derived from an EMBL/GenBank/DDBJ whole genome shotgun (WGS) entry which is preliminary data.</text>
</comment>
<dbReference type="OrthoDB" id="9775090at2"/>
<dbReference type="PANTHER" id="PTHR48083:SF28">
    <property type="entry name" value="ACYL-COA DEHYDROGENASE FAMILY PROTEIN (AFU_ORTHOLOGUE AFUA_6G10880)-RELATED"/>
    <property type="match status" value="1"/>
</dbReference>
<dbReference type="InterPro" id="IPR009100">
    <property type="entry name" value="AcylCoA_DH/oxidase_NM_dom_sf"/>
</dbReference>
<evidence type="ECO:0000313" key="11">
    <source>
        <dbReference type="Proteomes" id="UP000034832"/>
    </source>
</evidence>
<dbReference type="RefSeq" id="WP_046827191.1">
    <property type="nucleotide sequence ID" value="NZ_LBIA02000001.1"/>
</dbReference>
<comment type="cofactor">
    <cofactor evidence="1 6">
        <name>FAD</name>
        <dbReference type="ChEBI" id="CHEBI:57692"/>
    </cofactor>
</comment>
<dbReference type="GO" id="GO:0003995">
    <property type="term" value="F:acyl-CoA dehydrogenase activity"/>
    <property type="evidence" value="ECO:0007669"/>
    <property type="project" value="TreeGrafter"/>
</dbReference>
<evidence type="ECO:0000256" key="6">
    <source>
        <dbReference type="RuleBase" id="RU362125"/>
    </source>
</evidence>
<evidence type="ECO:0000313" key="10">
    <source>
        <dbReference type="EMBL" id="TKT72318.1"/>
    </source>
</evidence>
<protein>
    <submittedName>
        <fullName evidence="10">Acyl-CoA dehydrogenase</fullName>
    </submittedName>
</protein>
<dbReference type="Proteomes" id="UP000034832">
    <property type="component" value="Unassembled WGS sequence"/>
</dbReference>
<keyword evidence="11" id="KW-1185">Reference proteome</keyword>